<evidence type="ECO:0000256" key="2">
    <source>
        <dbReference type="ARBA" id="ARBA00004056"/>
    </source>
</evidence>
<keyword evidence="9" id="KW-0663">Pyridoxal phosphate</keyword>
<dbReference type="NCBIfam" id="TIGR03945">
    <property type="entry name" value="PLP_SbnA_fam"/>
    <property type="match status" value="1"/>
</dbReference>
<dbReference type="PANTHER" id="PTHR10314">
    <property type="entry name" value="CYSTATHIONINE BETA-SYNTHASE"/>
    <property type="match status" value="1"/>
</dbReference>
<protein>
    <recommendedName>
        <fullName evidence="7">N-(2-amino-2-carboxyethyl)-L-glutamate synthase</fullName>
        <ecNumber evidence="6">2.5.1.140</ecNumber>
    </recommendedName>
</protein>
<evidence type="ECO:0000313" key="11">
    <source>
        <dbReference type="EMBL" id="AZQ72651.1"/>
    </source>
</evidence>
<evidence type="ECO:0000259" key="10">
    <source>
        <dbReference type="Pfam" id="PF00291"/>
    </source>
</evidence>
<comment type="cofactor">
    <cofactor evidence="1">
        <name>pyridoxal 5'-phosphate</name>
        <dbReference type="ChEBI" id="CHEBI:597326"/>
    </cofactor>
</comment>
<keyword evidence="8" id="KW-0808">Transferase</keyword>
<evidence type="ECO:0000256" key="8">
    <source>
        <dbReference type="ARBA" id="ARBA00022679"/>
    </source>
</evidence>
<evidence type="ECO:0000256" key="1">
    <source>
        <dbReference type="ARBA" id="ARBA00001933"/>
    </source>
</evidence>
<dbReference type="Proteomes" id="UP000267900">
    <property type="component" value="Chromosome"/>
</dbReference>
<dbReference type="GO" id="GO:0016765">
    <property type="term" value="F:transferase activity, transferring alkyl or aryl (other than methyl) groups"/>
    <property type="evidence" value="ECO:0007669"/>
    <property type="project" value="UniProtKB-ARBA"/>
</dbReference>
<keyword evidence="12" id="KW-1185">Reference proteome</keyword>
<dbReference type="Pfam" id="PF00291">
    <property type="entry name" value="PALP"/>
    <property type="match status" value="1"/>
</dbReference>
<sequence length="348" mass="37696">MTEQAFPGILATIGDTPLVQLQRYLPDSRFRVFAKMERFNPGGSIKDRSALSMILGKLRTGELVPGRSTIVESSSGNLAIGIAQICRYFGLRFICVVDARTTSQNLSMLRALRAEVEVVTEADAPDGNFLPVRKLRVKELVERIPDAYSPDQYSNPLNPQAHVETMREIAEALDGRVDYLFCAASTCGTLRGCAEYVRRTGMSTAVVAVDAVGSAIFGDTPRRRLLPGHGASVRPALWTPDAADEVIHVNDMECVVACRKLADREAILAGGSSGAALAALESMADRIPDGANVALVLADGGDRYLDTIYSDEWVARHFGEISHLWKEHPIMSDAWLESTEATVGAGLC</sequence>
<dbReference type="OrthoDB" id="5176350at2"/>
<name>A0A3Q9FXJ5_STRLT</name>
<dbReference type="InterPro" id="IPR001216">
    <property type="entry name" value="P-phosphate_BS"/>
</dbReference>
<dbReference type="RefSeq" id="WP_126915170.1">
    <property type="nucleotide sequence ID" value="NZ_CP034587.1"/>
</dbReference>
<dbReference type="GO" id="GO:0006535">
    <property type="term" value="P:cysteine biosynthetic process from serine"/>
    <property type="evidence" value="ECO:0007669"/>
    <property type="project" value="InterPro"/>
</dbReference>
<dbReference type="CDD" id="cd01561">
    <property type="entry name" value="CBS_like"/>
    <property type="match status" value="1"/>
</dbReference>
<comment type="pathway">
    <text evidence="3">Siderophore biosynthesis.</text>
</comment>
<proteinExistence type="inferred from homology"/>
<comment type="subunit">
    <text evidence="5">Homodimer.</text>
</comment>
<reference evidence="11 12" key="1">
    <citation type="submission" date="2018-12" db="EMBL/GenBank/DDBJ databases">
        <title>The whole draft genome of Streptomyce luteoverticillatus CGMCC 15060.</title>
        <authorList>
            <person name="Feng Z."/>
            <person name="Chen G."/>
            <person name="Zhang J."/>
            <person name="Zhu H."/>
            <person name="Yu X."/>
            <person name="Zhang W."/>
            <person name="Zhang X."/>
        </authorList>
    </citation>
    <scope>NUCLEOTIDE SEQUENCE [LARGE SCALE GENOMIC DNA]</scope>
    <source>
        <strain evidence="11 12">CGMCC 15060</strain>
    </source>
</reference>
<evidence type="ECO:0000313" key="12">
    <source>
        <dbReference type="Proteomes" id="UP000267900"/>
    </source>
</evidence>
<feature type="domain" description="Tryptophan synthase beta chain-like PALP" evidence="10">
    <location>
        <begin position="11"/>
        <end position="299"/>
    </location>
</feature>
<accession>A0A3Q9FXJ5</accession>
<comment type="function">
    <text evidence="2">Catalyzes the synthesis of N-((2S)-2-amino-2-carboxyethyl)-L-glutamate (ACEGA) from O-phospho-L-serine and L-glutamate. Involved in the biosynthesis of L-2,3-diaminopropionic acid (L-Dap), a precursor of staphyloferrin B and antibiotics.</text>
</comment>
<dbReference type="InterPro" id="IPR036052">
    <property type="entry name" value="TrpB-like_PALP_sf"/>
</dbReference>
<organism evidence="11 12">
    <name type="scientific">Streptomyces luteoverticillatus</name>
    <name type="common">Streptoverticillium luteoverticillatus</name>
    <dbReference type="NCBI Taxonomy" id="66425"/>
    <lineage>
        <taxon>Bacteria</taxon>
        <taxon>Bacillati</taxon>
        <taxon>Actinomycetota</taxon>
        <taxon>Actinomycetes</taxon>
        <taxon>Kitasatosporales</taxon>
        <taxon>Streptomycetaceae</taxon>
        <taxon>Streptomyces</taxon>
    </lineage>
</organism>
<evidence type="ECO:0000256" key="6">
    <source>
        <dbReference type="ARBA" id="ARBA00012331"/>
    </source>
</evidence>
<dbReference type="InterPro" id="IPR023927">
    <property type="entry name" value="SbnA"/>
</dbReference>
<evidence type="ECO:0000256" key="9">
    <source>
        <dbReference type="ARBA" id="ARBA00022898"/>
    </source>
</evidence>
<evidence type="ECO:0000256" key="7">
    <source>
        <dbReference type="ARBA" id="ARBA00016985"/>
    </source>
</evidence>
<evidence type="ECO:0000256" key="5">
    <source>
        <dbReference type="ARBA" id="ARBA00011738"/>
    </source>
</evidence>
<dbReference type="EMBL" id="CP034587">
    <property type="protein sequence ID" value="AZQ72651.1"/>
    <property type="molecule type" value="Genomic_DNA"/>
</dbReference>
<gene>
    <name evidence="11" type="primary">sbnA</name>
    <name evidence="11" type="ORF">EKH77_16760</name>
</gene>
<comment type="similarity">
    <text evidence="4">Belongs to the cysteine synthase/cystathionine beta-synthase family. SbnA subfamily.</text>
</comment>
<dbReference type="PROSITE" id="PS00901">
    <property type="entry name" value="CYS_SYNTHASE"/>
    <property type="match status" value="1"/>
</dbReference>
<dbReference type="InterPro" id="IPR001926">
    <property type="entry name" value="TrpB-like_PALP"/>
</dbReference>
<dbReference type="EC" id="2.5.1.140" evidence="6"/>
<dbReference type="Gene3D" id="3.40.50.1100">
    <property type="match status" value="2"/>
</dbReference>
<evidence type="ECO:0000256" key="4">
    <source>
        <dbReference type="ARBA" id="ARBA00008519"/>
    </source>
</evidence>
<dbReference type="InterPro" id="IPR050214">
    <property type="entry name" value="Cys_Synth/Cystath_Beta-Synth"/>
</dbReference>
<dbReference type="AlphaFoldDB" id="A0A3Q9FXJ5"/>
<dbReference type="SUPFAM" id="SSF53686">
    <property type="entry name" value="Tryptophan synthase beta subunit-like PLP-dependent enzymes"/>
    <property type="match status" value="1"/>
</dbReference>
<evidence type="ECO:0000256" key="3">
    <source>
        <dbReference type="ARBA" id="ARBA00004924"/>
    </source>
</evidence>